<dbReference type="InterPro" id="IPR025661">
    <property type="entry name" value="Pept_asp_AS"/>
</dbReference>
<feature type="signal peptide" evidence="4">
    <location>
        <begin position="1"/>
        <end position="24"/>
    </location>
</feature>
<evidence type="ECO:0000313" key="6">
    <source>
        <dbReference type="EMBL" id="CAD9128097.1"/>
    </source>
</evidence>
<feature type="domain" description="Peptidase C1A papain C-terminal" evidence="5">
    <location>
        <begin position="139"/>
        <end position="369"/>
    </location>
</feature>
<keyword evidence="2" id="KW-0865">Zymogen</keyword>
<dbReference type="SUPFAM" id="SSF54001">
    <property type="entry name" value="Cysteine proteinases"/>
    <property type="match status" value="1"/>
</dbReference>
<dbReference type="CDD" id="cd02248">
    <property type="entry name" value="Peptidase_C1A"/>
    <property type="match status" value="1"/>
</dbReference>
<evidence type="ECO:0000259" key="5">
    <source>
        <dbReference type="SMART" id="SM00645"/>
    </source>
</evidence>
<name>A0A7S1MCX3_ALECA</name>
<keyword evidence="4" id="KW-0732">Signal</keyword>
<sequence>MRSFLSQKLALAVFVAHQILTALASYHATRAGVGGSAFQAATGRSEAYDAFRRLHGREGAHDPVDYETRLRRFEENAAEVSRLNSRSGASWVAVVNRFADYTPGERRALLGYRGPSSRRVDTAPAPSSFLEARERHITVADSMDWRSRVTDYVHDQGACGSCWAVAAVGALEMHAELSGKKPVNPLSFEQVVDCVENPKHCGGSGGCDGATAELAFDYVAKYGVMEASAYTGGYMGTGANSFKCPSSAIQSARPAVRTGGFKRLPVNKVAPLLEVVSSTGPAVVSVDATQWGLYGMGVFNQCGRNATVNHAVLLVGYGHSAKHKMDYWLIRNSWGAKWGENGYIRLQRHEKDAGEAGYCGMDPDSKQGVGCDGDPKEIPVCGMCGVLSDTSYPTDVTALHGEEA</sequence>
<evidence type="ECO:0000256" key="3">
    <source>
        <dbReference type="ARBA" id="ARBA00023157"/>
    </source>
</evidence>
<comment type="similarity">
    <text evidence="1">Belongs to the peptidase C1 family.</text>
</comment>
<organism evidence="6">
    <name type="scientific">Alexandrium catenella</name>
    <name type="common">Red tide dinoflagellate</name>
    <name type="synonym">Gonyaulax catenella</name>
    <dbReference type="NCBI Taxonomy" id="2925"/>
    <lineage>
        <taxon>Eukaryota</taxon>
        <taxon>Sar</taxon>
        <taxon>Alveolata</taxon>
        <taxon>Dinophyceae</taxon>
        <taxon>Gonyaulacales</taxon>
        <taxon>Pyrocystaceae</taxon>
        <taxon>Alexandrium</taxon>
    </lineage>
</organism>
<evidence type="ECO:0000256" key="1">
    <source>
        <dbReference type="ARBA" id="ARBA00008455"/>
    </source>
</evidence>
<dbReference type="InterPro" id="IPR039417">
    <property type="entry name" value="Peptidase_C1A_papain-like"/>
</dbReference>
<proteinExistence type="inferred from homology"/>
<dbReference type="PROSITE" id="PS00639">
    <property type="entry name" value="THIOL_PROTEASE_HIS"/>
    <property type="match status" value="1"/>
</dbReference>
<feature type="chain" id="PRO_5030640249" description="Peptidase C1A papain C-terminal domain-containing protein" evidence="4">
    <location>
        <begin position="25"/>
        <end position="404"/>
    </location>
</feature>
<dbReference type="GO" id="GO:0006508">
    <property type="term" value="P:proteolysis"/>
    <property type="evidence" value="ECO:0007669"/>
    <property type="project" value="InterPro"/>
</dbReference>
<dbReference type="GO" id="GO:0008234">
    <property type="term" value="F:cysteine-type peptidase activity"/>
    <property type="evidence" value="ECO:0007669"/>
    <property type="project" value="InterPro"/>
</dbReference>
<dbReference type="PANTHER" id="PTHR12411">
    <property type="entry name" value="CYSTEINE PROTEASE FAMILY C1-RELATED"/>
    <property type="match status" value="1"/>
</dbReference>
<dbReference type="AlphaFoldDB" id="A0A7S1MCX3"/>
<accession>A0A7S1MCX3</accession>
<dbReference type="InterPro" id="IPR025660">
    <property type="entry name" value="Pept_his_AS"/>
</dbReference>
<dbReference type="EMBL" id="HBGE01034255">
    <property type="protein sequence ID" value="CAD9128097.1"/>
    <property type="molecule type" value="Transcribed_RNA"/>
</dbReference>
<dbReference type="SMART" id="SM00645">
    <property type="entry name" value="Pept_C1"/>
    <property type="match status" value="1"/>
</dbReference>
<keyword evidence="3" id="KW-1015">Disulfide bond</keyword>
<dbReference type="PROSITE" id="PS00640">
    <property type="entry name" value="THIOL_PROTEASE_ASN"/>
    <property type="match status" value="1"/>
</dbReference>
<dbReference type="InterPro" id="IPR000169">
    <property type="entry name" value="Pept_cys_AS"/>
</dbReference>
<reference evidence="6" key="1">
    <citation type="submission" date="2021-01" db="EMBL/GenBank/DDBJ databases">
        <authorList>
            <person name="Corre E."/>
            <person name="Pelletier E."/>
            <person name="Niang G."/>
            <person name="Scheremetjew M."/>
            <person name="Finn R."/>
            <person name="Kale V."/>
            <person name="Holt S."/>
            <person name="Cochrane G."/>
            <person name="Meng A."/>
            <person name="Brown T."/>
            <person name="Cohen L."/>
        </authorList>
    </citation>
    <scope>NUCLEOTIDE SEQUENCE</scope>
    <source>
        <strain evidence="6">OF101</strain>
    </source>
</reference>
<gene>
    <name evidence="6" type="ORF">ACAT0790_LOCUS20755</name>
</gene>
<evidence type="ECO:0000256" key="4">
    <source>
        <dbReference type="SAM" id="SignalP"/>
    </source>
</evidence>
<dbReference type="Gene3D" id="3.90.70.10">
    <property type="entry name" value="Cysteine proteinases"/>
    <property type="match status" value="1"/>
</dbReference>
<dbReference type="PROSITE" id="PS00139">
    <property type="entry name" value="THIOL_PROTEASE_CYS"/>
    <property type="match status" value="1"/>
</dbReference>
<dbReference type="Pfam" id="PF00112">
    <property type="entry name" value="Peptidase_C1"/>
    <property type="match status" value="1"/>
</dbReference>
<dbReference type="InterPro" id="IPR000668">
    <property type="entry name" value="Peptidase_C1A_C"/>
</dbReference>
<dbReference type="PRINTS" id="PR00705">
    <property type="entry name" value="PAPAIN"/>
</dbReference>
<protein>
    <recommendedName>
        <fullName evidence="5">Peptidase C1A papain C-terminal domain-containing protein</fullName>
    </recommendedName>
</protein>
<dbReference type="InterPro" id="IPR038765">
    <property type="entry name" value="Papain-like_cys_pep_sf"/>
</dbReference>
<dbReference type="InterPro" id="IPR013128">
    <property type="entry name" value="Peptidase_C1A"/>
</dbReference>
<evidence type="ECO:0000256" key="2">
    <source>
        <dbReference type="ARBA" id="ARBA00023145"/>
    </source>
</evidence>